<dbReference type="EMBL" id="CP060784">
    <property type="protein sequence ID" value="QNP52488.1"/>
    <property type="molecule type" value="Genomic_DNA"/>
</dbReference>
<dbReference type="KEGG" id="hqi:H9L05_01520"/>
<keyword evidence="3" id="KW-1185">Reference proteome</keyword>
<feature type="signal peptide" evidence="1">
    <location>
        <begin position="1"/>
        <end position="23"/>
    </location>
</feature>
<feature type="chain" id="PRO_5028975112" description="Lipoprotein" evidence="1">
    <location>
        <begin position="24"/>
        <end position="159"/>
    </location>
</feature>
<evidence type="ECO:0000313" key="3">
    <source>
        <dbReference type="Proteomes" id="UP000516093"/>
    </source>
</evidence>
<accession>A0A7H0GW22</accession>
<organism evidence="2 3">
    <name type="scientific">Hymenobacter qilianensis</name>
    <dbReference type="NCBI Taxonomy" id="1385715"/>
    <lineage>
        <taxon>Bacteria</taxon>
        <taxon>Pseudomonadati</taxon>
        <taxon>Bacteroidota</taxon>
        <taxon>Cytophagia</taxon>
        <taxon>Cytophagales</taxon>
        <taxon>Hymenobacteraceae</taxon>
        <taxon>Hymenobacter</taxon>
    </lineage>
</organism>
<evidence type="ECO:0008006" key="4">
    <source>
        <dbReference type="Google" id="ProtNLM"/>
    </source>
</evidence>
<keyword evidence="1" id="KW-0732">Signal</keyword>
<dbReference type="PROSITE" id="PS51257">
    <property type="entry name" value="PROKAR_LIPOPROTEIN"/>
    <property type="match status" value="1"/>
</dbReference>
<name>A0A7H0GW22_9BACT</name>
<dbReference type="Proteomes" id="UP000516093">
    <property type="component" value="Chromosome"/>
</dbReference>
<gene>
    <name evidence="2" type="ORF">H9L05_01520</name>
</gene>
<dbReference type="AlphaFoldDB" id="A0A7H0GW22"/>
<evidence type="ECO:0000313" key="2">
    <source>
        <dbReference type="EMBL" id="QNP52488.1"/>
    </source>
</evidence>
<evidence type="ECO:0000256" key="1">
    <source>
        <dbReference type="SAM" id="SignalP"/>
    </source>
</evidence>
<reference evidence="2 3" key="1">
    <citation type="submission" date="2020-08" db="EMBL/GenBank/DDBJ databases">
        <title>Genome sequence of Hymenobacter qilianensis JCM 19763T.</title>
        <authorList>
            <person name="Hyun D.-W."/>
            <person name="Bae J.-W."/>
        </authorList>
    </citation>
    <scope>NUCLEOTIDE SEQUENCE [LARGE SCALE GENOMIC DNA]</scope>
    <source>
        <strain evidence="2 3">JCM 19763</strain>
    </source>
</reference>
<proteinExistence type="predicted"/>
<protein>
    <recommendedName>
        <fullName evidence="4">Lipoprotein</fullName>
    </recommendedName>
</protein>
<dbReference type="RefSeq" id="WP_187732743.1">
    <property type="nucleotide sequence ID" value="NZ_BMFN01000002.1"/>
</dbReference>
<sequence length="159" mass="17656">MKSALFYTFALIALLTSCEQAPAEHAQAAVSEYVQQGMSKTGNYRSETFYIQPFTRQDSIAYVVKVNQRNEAAVTAVANNAQAPTADFTRRAQERQQLLARQADTSRIGLFVRHVYRSEDGDGTTHRDSVDAVVYPPRDVVVLFSGQVALQPANRIKAE</sequence>